<dbReference type="Proteomes" id="UP000065521">
    <property type="component" value="Unassembled WGS sequence"/>
</dbReference>
<gene>
    <name evidence="2" type="ORF">WI38_14185</name>
</gene>
<reference evidence="2 3" key="1">
    <citation type="submission" date="2015-11" db="EMBL/GenBank/DDBJ databases">
        <title>Expanding the genomic diversity of Burkholderia species for the development of highly accurate diagnostics.</title>
        <authorList>
            <person name="Sahl J."/>
            <person name="Keim P."/>
            <person name="Wagner D."/>
        </authorList>
    </citation>
    <scope>NUCLEOTIDE SEQUENCE [LARGE SCALE GENOMIC DNA]</scope>
    <source>
        <strain evidence="2 3">RF32-BP4</strain>
    </source>
</reference>
<evidence type="ECO:0000313" key="2">
    <source>
        <dbReference type="EMBL" id="KUZ90650.1"/>
    </source>
</evidence>
<dbReference type="AlphaFoldDB" id="A0A102LBD2"/>
<accession>A0A102LBD2</accession>
<organism evidence="2 3">
    <name type="scientific">Burkholderia ubonensis</name>
    <dbReference type="NCBI Taxonomy" id="101571"/>
    <lineage>
        <taxon>Bacteria</taxon>
        <taxon>Pseudomonadati</taxon>
        <taxon>Pseudomonadota</taxon>
        <taxon>Betaproteobacteria</taxon>
        <taxon>Burkholderiales</taxon>
        <taxon>Burkholderiaceae</taxon>
        <taxon>Burkholderia</taxon>
        <taxon>Burkholderia cepacia complex</taxon>
    </lineage>
</organism>
<feature type="region of interest" description="Disordered" evidence="1">
    <location>
        <begin position="143"/>
        <end position="164"/>
    </location>
</feature>
<protein>
    <submittedName>
        <fullName evidence="2">Uncharacterized protein</fullName>
    </submittedName>
</protein>
<name>A0A102LBD2_9BURK</name>
<comment type="caution">
    <text evidence="2">The sequence shown here is derived from an EMBL/GenBank/DDBJ whole genome shotgun (WGS) entry which is preliminary data.</text>
</comment>
<evidence type="ECO:0000313" key="3">
    <source>
        <dbReference type="Proteomes" id="UP000065521"/>
    </source>
</evidence>
<sequence>MDAAAKVLRAGIWLIRNGYGKMMLLPYAAPSGCAWRCEFHPVDRPGKAFYRFSTSSKTKYLENHCGGPIRSNVSAKALAQAIMKGVPDDIKAACEGDASLETLRWLERLDTALDAGFLPEAFHEYTEDHSQWELISLTRGNGEPIPPQPGYIKPGAQRGIAGRE</sequence>
<dbReference type="EMBL" id="LOTN01000027">
    <property type="protein sequence ID" value="KUZ90650.1"/>
    <property type="molecule type" value="Genomic_DNA"/>
</dbReference>
<proteinExistence type="predicted"/>
<evidence type="ECO:0000256" key="1">
    <source>
        <dbReference type="SAM" id="MobiDB-lite"/>
    </source>
</evidence>